<keyword evidence="1" id="KW-1133">Transmembrane helix</keyword>
<evidence type="ECO:0000256" key="1">
    <source>
        <dbReference type="SAM" id="Phobius"/>
    </source>
</evidence>
<reference evidence="2 3" key="1">
    <citation type="submission" date="2019-07" db="EMBL/GenBank/DDBJ databases">
        <title>Whole genome shotgun sequence of Chitinophaga cymbidii NBRC 109752.</title>
        <authorList>
            <person name="Hosoyama A."/>
            <person name="Uohara A."/>
            <person name="Ohji S."/>
            <person name="Ichikawa N."/>
        </authorList>
    </citation>
    <scope>NUCLEOTIDE SEQUENCE [LARGE SCALE GENOMIC DNA]</scope>
    <source>
        <strain evidence="2 3">NBRC 109752</strain>
    </source>
</reference>
<organism evidence="2 3">
    <name type="scientific">Chitinophaga cymbidii</name>
    <dbReference type="NCBI Taxonomy" id="1096750"/>
    <lineage>
        <taxon>Bacteria</taxon>
        <taxon>Pseudomonadati</taxon>
        <taxon>Bacteroidota</taxon>
        <taxon>Chitinophagia</taxon>
        <taxon>Chitinophagales</taxon>
        <taxon>Chitinophagaceae</taxon>
        <taxon>Chitinophaga</taxon>
    </lineage>
</organism>
<dbReference type="AlphaFoldDB" id="A0A512RRE7"/>
<keyword evidence="1" id="KW-0812">Transmembrane</keyword>
<gene>
    <name evidence="2" type="ORF">CCY01nite_45250</name>
</gene>
<dbReference type="RefSeq" id="WP_146866672.1">
    <property type="nucleotide sequence ID" value="NZ_BKAU01000006.1"/>
</dbReference>
<dbReference type="OrthoDB" id="677537at2"/>
<protein>
    <submittedName>
        <fullName evidence="2">Uncharacterized protein</fullName>
    </submittedName>
</protein>
<feature type="transmembrane region" description="Helical" evidence="1">
    <location>
        <begin position="38"/>
        <end position="56"/>
    </location>
</feature>
<comment type="caution">
    <text evidence="2">The sequence shown here is derived from an EMBL/GenBank/DDBJ whole genome shotgun (WGS) entry which is preliminary data.</text>
</comment>
<dbReference type="Proteomes" id="UP000321436">
    <property type="component" value="Unassembled WGS sequence"/>
</dbReference>
<sequence>MEKRILGIVFSLLGAVGLILAAVKFVDGAEGARSIKSIVIYAILGAIFFFAGIGLIRNTKDKPS</sequence>
<evidence type="ECO:0000313" key="2">
    <source>
        <dbReference type="EMBL" id="GEP98265.1"/>
    </source>
</evidence>
<evidence type="ECO:0000313" key="3">
    <source>
        <dbReference type="Proteomes" id="UP000321436"/>
    </source>
</evidence>
<accession>A0A512RRE7</accession>
<proteinExistence type="predicted"/>
<dbReference type="EMBL" id="BKAU01000006">
    <property type="protein sequence ID" value="GEP98265.1"/>
    <property type="molecule type" value="Genomic_DNA"/>
</dbReference>
<name>A0A512RRE7_9BACT</name>
<keyword evidence="3" id="KW-1185">Reference proteome</keyword>
<keyword evidence="1" id="KW-0472">Membrane</keyword>